<evidence type="ECO:0000256" key="4">
    <source>
        <dbReference type="ARBA" id="ARBA00022679"/>
    </source>
</evidence>
<evidence type="ECO:0000256" key="5">
    <source>
        <dbReference type="ARBA" id="ARBA00022692"/>
    </source>
</evidence>
<dbReference type="GO" id="GO:0016746">
    <property type="term" value="F:acyltransferase activity"/>
    <property type="evidence" value="ECO:0007669"/>
    <property type="project" value="UniProtKB-KW"/>
</dbReference>
<comment type="similarity">
    <text evidence="2 9">Belongs to the membrane-bound acyltransferase family.</text>
</comment>
<accession>A0A5S3PUB7</accession>
<dbReference type="InterPro" id="IPR024194">
    <property type="entry name" value="Ac/AlaTfrase_AlgI/DltB"/>
</dbReference>
<evidence type="ECO:0000313" key="11">
    <source>
        <dbReference type="EMBL" id="TMM58563.1"/>
    </source>
</evidence>
<keyword evidence="4 9" id="KW-0808">Transferase</keyword>
<evidence type="ECO:0000256" key="3">
    <source>
        <dbReference type="ARBA" id="ARBA00022475"/>
    </source>
</evidence>
<keyword evidence="7 9" id="KW-0472">Membrane</keyword>
<dbReference type="PANTHER" id="PTHR13285">
    <property type="entry name" value="ACYLTRANSFERASE"/>
    <property type="match status" value="1"/>
</dbReference>
<gene>
    <name evidence="11" type="ORF">FEE95_03785</name>
</gene>
<evidence type="ECO:0000256" key="9">
    <source>
        <dbReference type="PIRNR" id="PIRNR016636"/>
    </source>
</evidence>
<proteinExistence type="inferred from homology"/>
<protein>
    <submittedName>
        <fullName evidence="11">MBOAT family protein</fullName>
    </submittedName>
</protein>
<dbReference type="GO" id="GO:0042121">
    <property type="term" value="P:alginic acid biosynthetic process"/>
    <property type="evidence" value="ECO:0007669"/>
    <property type="project" value="InterPro"/>
</dbReference>
<dbReference type="InterPro" id="IPR004299">
    <property type="entry name" value="MBOAT_fam"/>
</dbReference>
<dbReference type="InterPro" id="IPR051085">
    <property type="entry name" value="MB_O-acyltransferase"/>
</dbReference>
<evidence type="ECO:0000256" key="8">
    <source>
        <dbReference type="ARBA" id="ARBA00023315"/>
    </source>
</evidence>
<dbReference type="EMBL" id="VATY01000001">
    <property type="protein sequence ID" value="TMM58563.1"/>
    <property type="molecule type" value="Genomic_DNA"/>
</dbReference>
<feature type="transmembrane region" description="Helical" evidence="10">
    <location>
        <begin position="129"/>
        <end position="151"/>
    </location>
</feature>
<evidence type="ECO:0000256" key="10">
    <source>
        <dbReference type="SAM" id="Phobius"/>
    </source>
</evidence>
<sequence>MIFSTTIFLFFVVIIFSVYWGLLGLVKDESKRLKARILFLLLASYYFYMSWNPTFIVLILFSTLVDFYAGKEIHATKSQRKKRFLLIISLVVNLGFLAYFKYTNFFLDSINQISGIVSENGGTNFFLDIVLPVGISFYTFQSLCYTIDIFYGKMKPSKNIFEFSLYISFFPQLVAGPIVRARDFIPQLKKNTFFTDINFQLAANYFIMGLVKKVLIADNIAPISDALFSDPSQYGTLSTWVGVMAYSIQIYCDFSGYSDMAIGVAALFGFKLMENFNMPYTASNVTDFWRKWHISLSTWLRDYLFIPLGGSRGKEQTYYRNLMITMLLGGLWHGASWNFVVWGGLHGLALIAHKLYKTHVSAKFQFGNLASSVYRLASWAVTMVFVSATWVFFRAQTFSDSWSIIKNMFLFKKSIDYQIPIEFLLLLLIMVIAHYFGVRFFNKIEQNKNHVFSNPYIQAAIWGLAMFIVLLFGQDDNQAFIYFQF</sequence>
<evidence type="ECO:0000256" key="6">
    <source>
        <dbReference type="ARBA" id="ARBA00022989"/>
    </source>
</evidence>
<comment type="subcellular location">
    <subcellularLocation>
        <location evidence="1">Cell membrane</location>
        <topology evidence="1">Multi-pass membrane protein</topology>
    </subcellularLocation>
</comment>
<dbReference type="PIRSF" id="PIRSF500217">
    <property type="entry name" value="AlgI"/>
    <property type="match status" value="1"/>
</dbReference>
<feature type="transmembrane region" description="Helical" evidence="10">
    <location>
        <begin position="322"/>
        <end position="352"/>
    </location>
</feature>
<keyword evidence="5 10" id="KW-0812">Transmembrane</keyword>
<evidence type="ECO:0000256" key="7">
    <source>
        <dbReference type="ARBA" id="ARBA00023136"/>
    </source>
</evidence>
<feature type="transmembrane region" description="Helical" evidence="10">
    <location>
        <begin position="83"/>
        <end position="102"/>
    </location>
</feature>
<dbReference type="OrthoDB" id="9805788at2"/>
<dbReference type="PANTHER" id="PTHR13285:SF23">
    <property type="entry name" value="TEICHOIC ACID D-ALANYLTRANSFERASE"/>
    <property type="match status" value="1"/>
</dbReference>
<feature type="transmembrane region" description="Helical" evidence="10">
    <location>
        <begin position="6"/>
        <end position="26"/>
    </location>
</feature>
<comment type="caution">
    <text evidence="11">The sequence shown here is derived from an EMBL/GenBank/DDBJ whole genome shotgun (WGS) entry which is preliminary data.</text>
</comment>
<dbReference type="Proteomes" id="UP000310314">
    <property type="component" value="Unassembled WGS sequence"/>
</dbReference>
<dbReference type="Pfam" id="PF03062">
    <property type="entry name" value="MBOAT"/>
    <property type="match status" value="1"/>
</dbReference>
<evidence type="ECO:0000256" key="1">
    <source>
        <dbReference type="ARBA" id="ARBA00004651"/>
    </source>
</evidence>
<keyword evidence="3 9" id="KW-1003">Cell membrane</keyword>
<keyword evidence="12" id="KW-1185">Reference proteome</keyword>
<evidence type="ECO:0000313" key="12">
    <source>
        <dbReference type="Proteomes" id="UP000310314"/>
    </source>
</evidence>
<keyword evidence="8 9" id="KW-0012">Acyltransferase</keyword>
<keyword evidence="6 10" id="KW-1133">Transmembrane helix</keyword>
<evidence type="ECO:0000256" key="2">
    <source>
        <dbReference type="ARBA" id="ARBA00010323"/>
    </source>
</evidence>
<feature type="transmembrane region" description="Helical" evidence="10">
    <location>
        <begin position="414"/>
        <end position="436"/>
    </location>
</feature>
<name>A0A5S3PUB7_9FLAO</name>
<feature type="transmembrane region" description="Helical" evidence="10">
    <location>
        <begin position="372"/>
        <end position="393"/>
    </location>
</feature>
<reference evidence="11 12" key="1">
    <citation type="submission" date="2019-05" db="EMBL/GenBank/DDBJ databases">
        <authorList>
            <person name="Zhang J.-Y."/>
            <person name="Feg X."/>
            <person name="Du Z.-J."/>
        </authorList>
    </citation>
    <scope>NUCLEOTIDE SEQUENCE [LARGE SCALE GENOMIC DNA]</scope>
    <source>
        <strain evidence="11 12">RZ26</strain>
    </source>
</reference>
<dbReference type="AlphaFoldDB" id="A0A5S3PUB7"/>
<organism evidence="11 12">
    <name type="scientific">Maribacter algarum</name>
    <name type="common">ex Zhang et al. 2020</name>
    <dbReference type="NCBI Taxonomy" id="2578118"/>
    <lineage>
        <taxon>Bacteria</taxon>
        <taxon>Pseudomonadati</taxon>
        <taxon>Bacteroidota</taxon>
        <taxon>Flavobacteriia</taxon>
        <taxon>Flavobacteriales</taxon>
        <taxon>Flavobacteriaceae</taxon>
        <taxon>Maribacter</taxon>
    </lineage>
</organism>
<dbReference type="PIRSF" id="PIRSF016636">
    <property type="entry name" value="AlgI_DltB"/>
    <property type="match status" value="1"/>
</dbReference>
<dbReference type="InterPro" id="IPR028362">
    <property type="entry name" value="AlgI"/>
</dbReference>
<feature type="transmembrane region" description="Helical" evidence="10">
    <location>
        <begin position="456"/>
        <end position="473"/>
    </location>
</feature>
<dbReference type="GO" id="GO:0005886">
    <property type="term" value="C:plasma membrane"/>
    <property type="evidence" value="ECO:0007669"/>
    <property type="project" value="UniProtKB-SubCell"/>
</dbReference>